<dbReference type="AlphaFoldDB" id="A0A369AJM5"/>
<organism evidence="1 2">
    <name type="scientific">Anaerobacterium chartisolvens</name>
    <dbReference type="NCBI Taxonomy" id="1297424"/>
    <lineage>
        <taxon>Bacteria</taxon>
        <taxon>Bacillati</taxon>
        <taxon>Bacillota</taxon>
        <taxon>Clostridia</taxon>
        <taxon>Eubacteriales</taxon>
        <taxon>Oscillospiraceae</taxon>
        <taxon>Anaerobacterium</taxon>
    </lineage>
</organism>
<name>A0A369AJM5_9FIRM</name>
<sequence length="158" mass="16591">MRCTGKASLCQRSKQGREGLQGGICGKRGIWGYGDKRAVWLVAWGTCLTGIGGSRELVETESAAAGKQRPGSARPTRIMQICRDASGSVGPACTGRGRRGRRRVGAVVLGSVNVRRLMCGRGHGEAPAAVEGLGRGLWGGRGKSRDGEAVPIYHSLFA</sequence>
<gene>
    <name evidence="1" type="ORF">DFR58_1504</name>
</gene>
<evidence type="ECO:0000313" key="2">
    <source>
        <dbReference type="Proteomes" id="UP000253034"/>
    </source>
</evidence>
<protein>
    <submittedName>
        <fullName evidence="1">Uncharacterized protein</fullName>
    </submittedName>
</protein>
<reference evidence="1 2" key="1">
    <citation type="submission" date="2018-07" db="EMBL/GenBank/DDBJ databases">
        <title>Genomic Encyclopedia of Type Strains, Phase IV (KMG-IV): sequencing the most valuable type-strain genomes for metagenomic binning, comparative biology and taxonomic classification.</title>
        <authorList>
            <person name="Goeker M."/>
        </authorList>
    </citation>
    <scope>NUCLEOTIDE SEQUENCE [LARGE SCALE GENOMIC DNA]</scope>
    <source>
        <strain evidence="1 2">DSM 27016</strain>
    </source>
</reference>
<keyword evidence="2" id="KW-1185">Reference proteome</keyword>
<comment type="caution">
    <text evidence="1">The sequence shown here is derived from an EMBL/GenBank/DDBJ whole genome shotgun (WGS) entry which is preliminary data.</text>
</comment>
<evidence type="ECO:0000313" key="1">
    <source>
        <dbReference type="EMBL" id="RCX07644.1"/>
    </source>
</evidence>
<dbReference type="Proteomes" id="UP000253034">
    <property type="component" value="Unassembled WGS sequence"/>
</dbReference>
<proteinExistence type="predicted"/>
<dbReference type="EMBL" id="QPJT01000050">
    <property type="protein sequence ID" value="RCX07644.1"/>
    <property type="molecule type" value="Genomic_DNA"/>
</dbReference>
<accession>A0A369AJM5</accession>